<dbReference type="SUPFAM" id="SSF55729">
    <property type="entry name" value="Acyl-CoA N-acyltransferases (Nat)"/>
    <property type="match status" value="1"/>
</dbReference>
<protein>
    <recommendedName>
        <fullName evidence="4">N-acetyltransferase domain-containing protein</fullName>
    </recommendedName>
</protein>
<dbReference type="eggNOG" id="ENOG502S9A6">
    <property type="taxonomic scope" value="Eukaryota"/>
</dbReference>
<dbReference type="PROSITE" id="PS51186">
    <property type="entry name" value="GNAT"/>
    <property type="match status" value="1"/>
</dbReference>
<keyword evidence="1" id="KW-0808">Transferase</keyword>
<dbReference type="RefSeq" id="XP_007756860.1">
    <property type="nucleotide sequence ID" value="XM_007758670.1"/>
</dbReference>
<evidence type="ECO:0000313" key="5">
    <source>
        <dbReference type="EMBL" id="EXJ60507.1"/>
    </source>
</evidence>
<evidence type="ECO:0000256" key="1">
    <source>
        <dbReference type="ARBA" id="ARBA00022679"/>
    </source>
</evidence>
<proteinExistence type="predicted"/>
<name>W9VXD9_9EURO</name>
<dbReference type="Gene3D" id="3.40.630.30">
    <property type="match status" value="1"/>
</dbReference>
<dbReference type="AlphaFoldDB" id="W9VXD9"/>
<reference evidence="5 6" key="1">
    <citation type="submission" date="2013-03" db="EMBL/GenBank/DDBJ databases">
        <title>The Genome Sequence of Cladophialophora yegresii CBS 114405.</title>
        <authorList>
            <consortium name="The Broad Institute Genomics Platform"/>
            <person name="Cuomo C."/>
            <person name="de Hoog S."/>
            <person name="Gorbushina A."/>
            <person name="Walker B."/>
            <person name="Young S.K."/>
            <person name="Zeng Q."/>
            <person name="Gargeya S."/>
            <person name="Fitzgerald M."/>
            <person name="Haas B."/>
            <person name="Abouelleil A."/>
            <person name="Allen A.W."/>
            <person name="Alvarado L."/>
            <person name="Arachchi H.M."/>
            <person name="Berlin A.M."/>
            <person name="Chapman S.B."/>
            <person name="Gainer-Dewar J."/>
            <person name="Goldberg J."/>
            <person name="Griggs A."/>
            <person name="Gujja S."/>
            <person name="Hansen M."/>
            <person name="Howarth C."/>
            <person name="Imamovic A."/>
            <person name="Ireland A."/>
            <person name="Larimer J."/>
            <person name="McCowan C."/>
            <person name="Murphy C."/>
            <person name="Pearson M."/>
            <person name="Poon T.W."/>
            <person name="Priest M."/>
            <person name="Roberts A."/>
            <person name="Saif S."/>
            <person name="Shea T."/>
            <person name="Sisk P."/>
            <person name="Sykes S."/>
            <person name="Wortman J."/>
            <person name="Nusbaum C."/>
            <person name="Birren B."/>
        </authorList>
    </citation>
    <scope>NUCLEOTIDE SEQUENCE [LARGE SCALE GENOMIC DNA]</scope>
    <source>
        <strain evidence="5 6">CBS 114405</strain>
    </source>
</reference>
<dbReference type="OrthoDB" id="9975416at2759"/>
<organism evidence="5 6">
    <name type="scientific">Cladophialophora yegresii CBS 114405</name>
    <dbReference type="NCBI Taxonomy" id="1182544"/>
    <lineage>
        <taxon>Eukaryota</taxon>
        <taxon>Fungi</taxon>
        <taxon>Dikarya</taxon>
        <taxon>Ascomycota</taxon>
        <taxon>Pezizomycotina</taxon>
        <taxon>Eurotiomycetes</taxon>
        <taxon>Chaetothyriomycetidae</taxon>
        <taxon>Chaetothyriales</taxon>
        <taxon>Herpotrichiellaceae</taxon>
        <taxon>Cladophialophora</taxon>
    </lineage>
</organism>
<gene>
    <name evidence="5" type="ORF">A1O7_04660</name>
</gene>
<dbReference type="PANTHER" id="PTHR43877">
    <property type="entry name" value="AMINOALKYLPHOSPHONATE N-ACETYLTRANSFERASE-RELATED-RELATED"/>
    <property type="match status" value="1"/>
</dbReference>
<evidence type="ECO:0000256" key="2">
    <source>
        <dbReference type="ARBA" id="ARBA00023315"/>
    </source>
</evidence>
<feature type="region of interest" description="Disordered" evidence="3">
    <location>
        <begin position="125"/>
        <end position="147"/>
    </location>
</feature>
<evidence type="ECO:0000313" key="6">
    <source>
        <dbReference type="Proteomes" id="UP000019473"/>
    </source>
</evidence>
<dbReference type="Proteomes" id="UP000019473">
    <property type="component" value="Unassembled WGS sequence"/>
</dbReference>
<evidence type="ECO:0000256" key="3">
    <source>
        <dbReference type="SAM" id="MobiDB-lite"/>
    </source>
</evidence>
<dbReference type="GeneID" id="19179245"/>
<dbReference type="CDD" id="cd04301">
    <property type="entry name" value="NAT_SF"/>
    <property type="match status" value="1"/>
</dbReference>
<evidence type="ECO:0000259" key="4">
    <source>
        <dbReference type="PROSITE" id="PS51186"/>
    </source>
</evidence>
<feature type="domain" description="N-acetyltransferase" evidence="4">
    <location>
        <begin position="57"/>
        <end position="260"/>
    </location>
</feature>
<dbReference type="HOGENOM" id="CLU_013985_18_0_1"/>
<sequence>MLVQQHPLPLPSPLPEPARDYSYDSQLPPPSRFQIRVDVANSRTIRPDGPAVTSPSYTIRPATLEDAPAIAHLGATVFSATFAFSIPAHDLKAFLNEAYTVEAIEKDISCPRKHVLIACASAKSNDSRGESASSNDGKVSGDSGDDANVEVGEANDSVIGFAQLTEGTTEPCLSHLRSSVELQRLYVSTAHHGHGVGKALAREIELLARSLGYRSLWLGVWEGNFKAQRVYEGLGFTKVGDHEFKMGNCIQMDWIMCKGL</sequence>
<dbReference type="Pfam" id="PF00583">
    <property type="entry name" value="Acetyltransf_1"/>
    <property type="match status" value="1"/>
</dbReference>
<dbReference type="InterPro" id="IPR016181">
    <property type="entry name" value="Acyl_CoA_acyltransferase"/>
</dbReference>
<dbReference type="InterPro" id="IPR000182">
    <property type="entry name" value="GNAT_dom"/>
</dbReference>
<feature type="region of interest" description="Disordered" evidence="3">
    <location>
        <begin position="1"/>
        <end position="22"/>
    </location>
</feature>
<accession>W9VXD9</accession>
<comment type="caution">
    <text evidence="5">The sequence shown here is derived from an EMBL/GenBank/DDBJ whole genome shotgun (WGS) entry which is preliminary data.</text>
</comment>
<dbReference type="EMBL" id="AMGW01000003">
    <property type="protein sequence ID" value="EXJ60507.1"/>
    <property type="molecule type" value="Genomic_DNA"/>
</dbReference>
<keyword evidence="6" id="KW-1185">Reference proteome</keyword>
<dbReference type="GO" id="GO:0016747">
    <property type="term" value="F:acyltransferase activity, transferring groups other than amino-acyl groups"/>
    <property type="evidence" value="ECO:0007669"/>
    <property type="project" value="InterPro"/>
</dbReference>
<keyword evidence="2" id="KW-0012">Acyltransferase</keyword>
<dbReference type="VEuPathDB" id="FungiDB:A1O7_04660"/>
<dbReference type="STRING" id="1182544.W9VXD9"/>
<dbReference type="InterPro" id="IPR050832">
    <property type="entry name" value="Bact_Acetyltransf"/>
</dbReference>